<protein>
    <submittedName>
        <fullName evidence="3">Uncharacterized protein</fullName>
    </submittedName>
</protein>
<sequence>MLVSVANIAADMSGMHWDKSISRYRNLLFYLRANIPVIITEVGKMISIEYCQSADKKAIISVILAVVLGFLALIIPLIVNVLQFLLTIRRLKSERHKVFFILAKAPKSEFLNLKKRLEDVEKEEEEIETHSFVSEIEKSQQEDNDHDTSPRTQQNPQKIEKKGSNHSNENNITLEENEIDIDQKIDSNESKSQRIDDEIENDDQMQIDINNIRSPFGSFIPTVFYARAAAGFVLIMAMPFVFSVIAIYSSLAAMFNDFSSMSPNYTLIQELLGKSLNFLQQINVRLLFGTSSNEASDITGDSRIDSITSARTLKKDSETQTVQYNVRECFENREG</sequence>
<accession>A0A5J4UAD2</accession>
<reference evidence="3 4" key="1">
    <citation type="submission" date="2019-03" db="EMBL/GenBank/DDBJ databases">
        <title>Single cell metagenomics reveals metabolic interactions within the superorganism composed of flagellate Streblomastix strix and complex community of Bacteroidetes bacteria on its surface.</title>
        <authorList>
            <person name="Treitli S.C."/>
            <person name="Kolisko M."/>
            <person name="Husnik F."/>
            <person name="Keeling P."/>
            <person name="Hampl V."/>
        </authorList>
    </citation>
    <scope>NUCLEOTIDE SEQUENCE [LARGE SCALE GENOMIC DNA]</scope>
    <source>
        <strain evidence="3">ST1C</strain>
    </source>
</reference>
<name>A0A5J4UAD2_9EUKA</name>
<comment type="caution">
    <text evidence="3">The sequence shown here is derived from an EMBL/GenBank/DDBJ whole genome shotgun (WGS) entry which is preliminary data.</text>
</comment>
<dbReference type="Proteomes" id="UP000324800">
    <property type="component" value="Unassembled WGS sequence"/>
</dbReference>
<feature type="compositionally biased region" description="Basic and acidic residues" evidence="1">
    <location>
        <begin position="181"/>
        <end position="196"/>
    </location>
</feature>
<feature type="non-terminal residue" evidence="3">
    <location>
        <position position="335"/>
    </location>
</feature>
<evidence type="ECO:0000256" key="2">
    <source>
        <dbReference type="SAM" id="Phobius"/>
    </source>
</evidence>
<evidence type="ECO:0000313" key="3">
    <source>
        <dbReference type="EMBL" id="KAA6367143.1"/>
    </source>
</evidence>
<feature type="region of interest" description="Disordered" evidence="1">
    <location>
        <begin position="125"/>
        <end position="202"/>
    </location>
</feature>
<feature type="transmembrane region" description="Helical" evidence="2">
    <location>
        <begin position="27"/>
        <end position="46"/>
    </location>
</feature>
<organism evidence="3 4">
    <name type="scientific">Streblomastix strix</name>
    <dbReference type="NCBI Taxonomy" id="222440"/>
    <lineage>
        <taxon>Eukaryota</taxon>
        <taxon>Metamonada</taxon>
        <taxon>Preaxostyla</taxon>
        <taxon>Oxymonadida</taxon>
        <taxon>Streblomastigidae</taxon>
        <taxon>Streblomastix</taxon>
    </lineage>
</organism>
<evidence type="ECO:0000313" key="4">
    <source>
        <dbReference type="Proteomes" id="UP000324800"/>
    </source>
</evidence>
<dbReference type="AlphaFoldDB" id="A0A5J4UAD2"/>
<gene>
    <name evidence="3" type="ORF">EZS28_037330</name>
</gene>
<feature type="transmembrane region" description="Helical" evidence="2">
    <location>
        <begin position="228"/>
        <end position="255"/>
    </location>
</feature>
<keyword evidence="2" id="KW-0812">Transmembrane</keyword>
<dbReference type="EMBL" id="SNRW01018637">
    <property type="protein sequence ID" value="KAA6367143.1"/>
    <property type="molecule type" value="Genomic_DNA"/>
</dbReference>
<feature type="compositionally biased region" description="Basic and acidic residues" evidence="1">
    <location>
        <begin position="135"/>
        <end position="149"/>
    </location>
</feature>
<proteinExistence type="predicted"/>
<keyword evidence="2" id="KW-1133">Transmembrane helix</keyword>
<keyword evidence="2" id="KW-0472">Membrane</keyword>
<feature type="transmembrane region" description="Helical" evidence="2">
    <location>
        <begin position="58"/>
        <end position="86"/>
    </location>
</feature>
<evidence type="ECO:0000256" key="1">
    <source>
        <dbReference type="SAM" id="MobiDB-lite"/>
    </source>
</evidence>